<dbReference type="PATRIC" id="fig|1603606.3.peg.1497"/>
<dbReference type="RefSeq" id="WP_053550293.1">
    <property type="nucleotide sequence ID" value="NZ_CP010802.1"/>
</dbReference>
<protein>
    <submittedName>
        <fullName evidence="2">Uncharacterized protein</fullName>
    </submittedName>
</protein>
<gene>
    <name evidence="2" type="ORF">DSOUD_1373</name>
</gene>
<reference evidence="2 3" key="1">
    <citation type="submission" date="2015-07" db="EMBL/GenBank/DDBJ databases">
        <title>Isolation and Genomic Characterization of a Novel Halophilic Metal-Reducing Deltaproteobacterium from the Deep Subsurface.</title>
        <authorList>
            <person name="Badalamenti J.P."/>
            <person name="Summers Z.M."/>
            <person name="Gralnick J.A."/>
            <person name="Bond D.R."/>
        </authorList>
    </citation>
    <scope>NUCLEOTIDE SEQUENCE [LARGE SCALE GENOMIC DNA]</scope>
    <source>
        <strain evidence="2 3">WTL</strain>
    </source>
</reference>
<evidence type="ECO:0000313" key="2">
    <source>
        <dbReference type="EMBL" id="ALC16153.1"/>
    </source>
</evidence>
<feature type="signal peptide" evidence="1">
    <location>
        <begin position="1"/>
        <end position="30"/>
    </location>
</feature>
<evidence type="ECO:0000256" key="1">
    <source>
        <dbReference type="SAM" id="SignalP"/>
    </source>
</evidence>
<name>A0A0M3QFJ0_9BACT</name>
<dbReference type="OrthoDB" id="2168082at2"/>
<feature type="chain" id="PRO_5005787614" evidence="1">
    <location>
        <begin position="31"/>
        <end position="207"/>
    </location>
</feature>
<dbReference type="EMBL" id="CP010802">
    <property type="protein sequence ID" value="ALC16153.1"/>
    <property type="molecule type" value="Genomic_DNA"/>
</dbReference>
<dbReference type="Proteomes" id="UP000057158">
    <property type="component" value="Chromosome"/>
</dbReference>
<evidence type="ECO:0000313" key="3">
    <source>
        <dbReference type="Proteomes" id="UP000057158"/>
    </source>
</evidence>
<dbReference type="Pfam" id="PF20046">
    <property type="entry name" value="DUF6448"/>
    <property type="match status" value="1"/>
</dbReference>
<keyword evidence="3" id="KW-1185">Reference proteome</keyword>
<dbReference type="AlphaFoldDB" id="A0A0M3QFJ0"/>
<keyword evidence="1" id="KW-0732">Signal</keyword>
<sequence>MNTKSRRSLTLLGMTLALAIGLLLPGEAAAHCDTLDGPVVADARTALAQGNVAPVLKWVSLGDEKEIRTAFAKTTAVRKLSPEAETLADLYFFETLVRIHRAGEGAPYTGLKAAGTVEPVIAKADLALEKGAVDELVKAILRHTEEGIRKRFIHALETKKHADESIAAGRKYVEAYVTFVHYVEGIAQVVHAAPHHAEATPQAPHQH</sequence>
<dbReference type="KEGG" id="des:DSOUD_1373"/>
<dbReference type="STRING" id="1603606.DSOUD_1373"/>
<accession>A0A0M3QFJ0</accession>
<dbReference type="InterPro" id="IPR045613">
    <property type="entry name" value="DUF6448"/>
</dbReference>
<organism evidence="2 3">
    <name type="scientific">Desulfuromonas soudanensis</name>
    <dbReference type="NCBI Taxonomy" id="1603606"/>
    <lineage>
        <taxon>Bacteria</taxon>
        <taxon>Pseudomonadati</taxon>
        <taxon>Thermodesulfobacteriota</taxon>
        <taxon>Desulfuromonadia</taxon>
        <taxon>Desulfuromonadales</taxon>
        <taxon>Desulfuromonadaceae</taxon>
        <taxon>Desulfuromonas</taxon>
    </lineage>
</organism>
<proteinExistence type="predicted"/>